<feature type="transmembrane region" description="Helical" evidence="7">
    <location>
        <begin position="21"/>
        <end position="39"/>
    </location>
</feature>
<name>A0A653AKV6_9BACT</name>
<dbReference type="GO" id="GO:0022857">
    <property type="term" value="F:transmembrane transporter activity"/>
    <property type="evidence" value="ECO:0007669"/>
    <property type="project" value="InterPro"/>
</dbReference>
<feature type="transmembrane region" description="Helical" evidence="7">
    <location>
        <begin position="218"/>
        <end position="242"/>
    </location>
</feature>
<evidence type="ECO:0000256" key="1">
    <source>
        <dbReference type="ARBA" id="ARBA00004651"/>
    </source>
</evidence>
<feature type="transmembrane region" description="Helical" evidence="7">
    <location>
        <begin position="254"/>
        <end position="273"/>
    </location>
</feature>
<dbReference type="PANTHER" id="PTHR43266:SF2">
    <property type="entry name" value="MAJOR FACILITATOR SUPERFAMILY (MFS) PROFILE DOMAIN-CONTAINING PROTEIN"/>
    <property type="match status" value="1"/>
</dbReference>
<dbReference type="Gene3D" id="1.20.1250.20">
    <property type="entry name" value="MFS general substrate transporter like domains"/>
    <property type="match status" value="2"/>
</dbReference>
<keyword evidence="2" id="KW-0813">Transport</keyword>
<accession>A0A653AKV6</accession>
<feature type="transmembrane region" description="Helical" evidence="7">
    <location>
        <begin position="165"/>
        <end position="182"/>
    </location>
</feature>
<dbReference type="Pfam" id="PF07690">
    <property type="entry name" value="MFS_1"/>
    <property type="match status" value="1"/>
</dbReference>
<evidence type="ECO:0000256" key="4">
    <source>
        <dbReference type="ARBA" id="ARBA00022692"/>
    </source>
</evidence>
<evidence type="ECO:0000256" key="2">
    <source>
        <dbReference type="ARBA" id="ARBA00022448"/>
    </source>
</evidence>
<keyword evidence="5 7" id="KW-1133">Transmembrane helix</keyword>
<dbReference type="InterPro" id="IPR011701">
    <property type="entry name" value="MFS"/>
</dbReference>
<dbReference type="CDD" id="cd06173">
    <property type="entry name" value="MFS_MefA_like"/>
    <property type="match status" value="1"/>
</dbReference>
<evidence type="ECO:0000313" key="8">
    <source>
        <dbReference type="EMBL" id="VBB48668.1"/>
    </source>
</evidence>
<dbReference type="EMBL" id="UPXZ01000042">
    <property type="protein sequence ID" value="VBB48668.1"/>
    <property type="molecule type" value="Genomic_DNA"/>
</dbReference>
<evidence type="ECO:0000256" key="7">
    <source>
        <dbReference type="SAM" id="Phobius"/>
    </source>
</evidence>
<dbReference type="SUPFAM" id="SSF103473">
    <property type="entry name" value="MFS general substrate transporter"/>
    <property type="match status" value="1"/>
</dbReference>
<keyword evidence="6 7" id="KW-0472">Membrane</keyword>
<evidence type="ECO:0000256" key="5">
    <source>
        <dbReference type="ARBA" id="ARBA00022989"/>
    </source>
</evidence>
<feature type="transmembrane region" description="Helical" evidence="7">
    <location>
        <begin position="45"/>
        <end position="64"/>
    </location>
</feature>
<dbReference type="GO" id="GO:0005886">
    <property type="term" value="C:plasma membrane"/>
    <property type="evidence" value="ECO:0007669"/>
    <property type="project" value="UniProtKB-SubCell"/>
</dbReference>
<dbReference type="PANTHER" id="PTHR43266">
    <property type="entry name" value="MACROLIDE-EFFLUX PROTEIN"/>
    <property type="match status" value="1"/>
</dbReference>
<comment type="subcellular location">
    <subcellularLocation>
        <location evidence="1">Cell membrane</location>
        <topology evidence="1">Multi-pass membrane protein</topology>
    </subcellularLocation>
</comment>
<keyword evidence="4 7" id="KW-0812">Transmembrane</keyword>
<feature type="transmembrane region" description="Helical" evidence="7">
    <location>
        <begin position="375"/>
        <end position="394"/>
    </location>
</feature>
<reference evidence="8" key="1">
    <citation type="submission" date="2018-07" db="EMBL/GenBank/DDBJ databases">
        <authorList>
            <consortium name="Genoscope - CEA"/>
            <person name="William W."/>
        </authorList>
    </citation>
    <scope>NUCLEOTIDE SEQUENCE</scope>
    <source>
        <strain evidence="8">IK1</strain>
    </source>
</reference>
<gene>
    <name evidence="8" type="ORF">TRIP_D50032</name>
</gene>
<dbReference type="InterPro" id="IPR036259">
    <property type="entry name" value="MFS_trans_sf"/>
</dbReference>
<proteinExistence type="predicted"/>
<keyword evidence="3" id="KW-1003">Cell membrane</keyword>
<protein>
    <submittedName>
        <fullName evidence="8">Major facilitator superfamily MFS_1</fullName>
    </submittedName>
</protein>
<dbReference type="AlphaFoldDB" id="A0A653AKV6"/>
<organism evidence="8">
    <name type="scientific">uncultured Paludibacter sp</name>
    <dbReference type="NCBI Taxonomy" id="497635"/>
    <lineage>
        <taxon>Bacteria</taxon>
        <taxon>Pseudomonadati</taxon>
        <taxon>Bacteroidota</taxon>
        <taxon>Bacteroidia</taxon>
        <taxon>Bacteroidales</taxon>
        <taxon>Paludibacteraceae</taxon>
        <taxon>Paludibacter</taxon>
        <taxon>environmental samples</taxon>
    </lineage>
</organism>
<evidence type="ECO:0000256" key="6">
    <source>
        <dbReference type="ARBA" id="ARBA00023136"/>
    </source>
</evidence>
<evidence type="ECO:0000256" key="3">
    <source>
        <dbReference type="ARBA" id="ARBA00022475"/>
    </source>
</evidence>
<feature type="transmembrane region" description="Helical" evidence="7">
    <location>
        <begin position="309"/>
        <end position="332"/>
    </location>
</feature>
<sequence length="408" mass="45166">MVKSKWFHLFLSNFLGVFNDNFLKNSIIFIAIGWILPQWMTSSQLISIVSACLVIPYLFFSPIGGKLAMRFSKKSVFRTMKLIEIPIMMLACVSFYFQQVYLAVFAMLLMGTQSCLYSPSKYGLIRDIGGEKGASYGSGMFETMAFLGILLGTFFASLVSDHYSLILLATVLIGVAILGYIVTRTIKVKELPVENTSNTINPIKFVLSNYRFSENFKLINSAVFGASAFWLIGSMLQMNVIIHCRNVLHVSNSLTGVVMASAAVGIALGTAFTGKISKGEVKKGLIILSLSGMIVCLALMLILPLSFGLFLSIVVIFAFLGGMFQVPNLAIIQQANLGRKIGDVIAYLNMVTFLFILISTLLFSITTMLTNENSFAVFGVMMLVCLGVLLYFLFRYPEFREETSKMFK</sequence>
<feature type="transmembrane region" description="Helical" evidence="7">
    <location>
        <begin position="344"/>
        <end position="369"/>
    </location>
</feature>
<feature type="transmembrane region" description="Helical" evidence="7">
    <location>
        <begin position="285"/>
        <end position="303"/>
    </location>
</feature>